<feature type="region of interest" description="Disordered" evidence="1">
    <location>
        <begin position="1"/>
        <end position="20"/>
    </location>
</feature>
<evidence type="ECO:0000313" key="2">
    <source>
        <dbReference type="EMBL" id="GAA3500982.1"/>
    </source>
</evidence>
<protein>
    <recommendedName>
        <fullName evidence="4">Transposase</fullName>
    </recommendedName>
</protein>
<evidence type="ECO:0000256" key="1">
    <source>
        <dbReference type="SAM" id="MobiDB-lite"/>
    </source>
</evidence>
<evidence type="ECO:0008006" key="4">
    <source>
        <dbReference type="Google" id="ProtNLM"/>
    </source>
</evidence>
<accession>A0ABP6U2N3</accession>
<dbReference type="EMBL" id="BAAAXF010000057">
    <property type="protein sequence ID" value="GAA3500982.1"/>
    <property type="molecule type" value="Genomic_DNA"/>
</dbReference>
<sequence>MGGEKRSANGSKKSCSVPSRTGVDTVRFLPAAIHQIVAERQRLAVSWTESLRQALHPMMGKISELHGSGLRKGQTKQCLGVALDWHVRGCCVDRQSAMVSWI</sequence>
<proteinExistence type="predicted"/>
<dbReference type="Proteomes" id="UP001501455">
    <property type="component" value="Unassembled WGS sequence"/>
</dbReference>
<keyword evidence="3" id="KW-1185">Reference proteome</keyword>
<name>A0ABP6U2N3_9ACTN</name>
<organism evidence="2 3">
    <name type="scientific">Streptomyces prasinosporus</name>
    <dbReference type="NCBI Taxonomy" id="68256"/>
    <lineage>
        <taxon>Bacteria</taxon>
        <taxon>Bacillati</taxon>
        <taxon>Actinomycetota</taxon>
        <taxon>Actinomycetes</taxon>
        <taxon>Kitasatosporales</taxon>
        <taxon>Streptomycetaceae</taxon>
        <taxon>Streptomyces</taxon>
        <taxon>Streptomyces albogriseolus group</taxon>
    </lineage>
</organism>
<evidence type="ECO:0000313" key="3">
    <source>
        <dbReference type="Proteomes" id="UP001501455"/>
    </source>
</evidence>
<reference evidence="3" key="1">
    <citation type="journal article" date="2019" name="Int. J. Syst. Evol. Microbiol.">
        <title>The Global Catalogue of Microorganisms (GCM) 10K type strain sequencing project: providing services to taxonomists for standard genome sequencing and annotation.</title>
        <authorList>
            <consortium name="The Broad Institute Genomics Platform"/>
            <consortium name="The Broad Institute Genome Sequencing Center for Infectious Disease"/>
            <person name="Wu L."/>
            <person name="Ma J."/>
        </authorList>
    </citation>
    <scope>NUCLEOTIDE SEQUENCE [LARGE SCALE GENOMIC DNA]</scope>
    <source>
        <strain evidence="3">JCM 4816</strain>
    </source>
</reference>
<gene>
    <name evidence="2" type="ORF">GCM10019016_080890</name>
</gene>
<feature type="compositionally biased region" description="Polar residues" evidence="1">
    <location>
        <begin position="8"/>
        <end position="19"/>
    </location>
</feature>
<comment type="caution">
    <text evidence="2">The sequence shown here is derived from an EMBL/GenBank/DDBJ whole genome shotgun (WGS) entry which is preliminary data.</text>
</comment>